<comment type="subunit">
    <text evidence="3">Monomer.</text>
</comment>
<keyword evidence="14" id="KW-1185">Reference proteome</keyword>
<proteinExistence type="inferred from homology"/>
<dbReference type="NCBIfam" id="TIGR00548">
    <property type="entry name" value="lolB"/>
    <property type="match status" value="1"/>
</dbReference>
<dbReference type="InterPro" id="IPR004565">
    <property type="entry name" value="OM_lipoprot_LolB"/>
</dbReference>
<gene>
    <name evidence="13" type="primary">lolB</name>
    <name evidence="13" type="ORF">ACFOHL_03065</name>
</gene>
<keyword evidence="9" id="KW-0564">Palmitate</keyword>
<keyword evidence="10" id="KW-0143">Chaperone</keyword>
<evidence type="ECO:0000256" key="6">
    <source>
        <dbReference type="ARBA" id="ARBA00022729"/>
    </source>
</evidence>
<dbReference type="Pfam" id="PF03550">
    <property type="entry name" value="LolB"/>
    <property type="match status" value="1"/>
</dbReference>
<keyword evidence="7" id="KW-0653">Protein transport</keyword>
<dbReference type="Proteomes" id="UP001595478">
    <property type="component" value="Unassembled WGS sequence"/>
</dbReference>
<evidence type="ECO:0000256" key="7">
    <source>
        <dbReference type="ARBA" id="ARBA00022927"/>
    </source>
</evidence>
<comment type="subcellular location">
    <subcellularLocation>
        <location evidence="1">Cell outer membrane</location>
        <topology evidence="1">Lipid-anchor</topology>
    </subcellularLocation>
</comment>
<organism evidence="13 14">
    <name type="scientific">Agaribacter flavus</name>
    <dbReference type="NCBI Taxonomy" id="1902781"/>
    <lineage>
        <taxon>Bacteria</taxon>
        <taxon>Pseudomonadati</taxon>
        <taxon>Pseudomonadota</taxon>
        <taxon>Gammaproteobacteria</taxon>
        <taxon>Alteromonadales</taxon>
        <taxon>Alteromonadaceae</taxon>
        <taxon>Agaribacter</taxon>
    </lineage>
</organism>
<accession>A0ABV7FP27</accession>
<evidence type="ECO:0000256" key="10">
    <source>
        <dbReference type="ARBA" id="ARBA00023186"/>
    </source>
</evidence>
<keyword evidence="8" id="KW-0472">Membrane</keyword>
<evidence type="ECO:0000256" key="3">
    <source>
        <dbReference type="ARBA" id="ARBA00011245"/>
    </source>
</evidence>
<dbReference type="RefSeq" id="WP_376918727.1">
    <property type="nucleotide sequence ID" value="NZ_JBHRSW010000005.1"/>
</dbReference>
<keyword evidence="11" id="KW-0998">Cell outer membrane</keyword>
<reference evidence="14" key="1">
    <citation type="journal article" date="2019" name="Int. J. Syst. Evol. Microbiol.">
        <title>The Global Catalogue of Microorganisms (GCM) 10K type strain sequencing project: providing services to taxonomists for standard genome sequencing and annotation.</title>
        <authorList>
            <consortium name="The Broad Institute Genomics Platform"/>
            <consortium name="The Broad Institute Genome Sequencing Center for Infectious Disease"/>
            <person name="Wu L."/>
            <person name="Ma J."/>
        </authorList>
    </citation>
    <scope>NUCLEOTIDE SEQUENCE [LARGE SCALE GENOMIC DNA]</scope>
    <source>
        <strain evidence="14">KCTC 52473</strain>
    </source>
</reference>
<keyword evidence="6" id="KW-0732">Signal</keyword>
<dbReference type="InterPro" id="IPR029046">
    <property type="entry name" value="LolA/LolB/LppX"/>
</dbReference>
<evidence type="ECO:0000256" key="2">
    <source>
        <dbReference type="ARBA" id="ARBA00009696"/>
    </source>
</evidence>
<dbReference type="CDD" id="cd16326">
    <property type="entry name" value="LolB"/>
    <property type="match status" value="1"/>
</dbReference>
<dbReference type="SUPFAM" id="SSF89392">
    <property type="entry name" value="Prokaryotic lipoproteins and lipoprotein localization factors"/>
    <property type="match status" value="1"/>
</dbReference>
<dbReference type="EMBL" id="JBHRSW010000005">
    <property type="protein sequence ID" value="MFC3120592.1"/>
    <property type="molecule type" value="Genomic_DNA"/>
</dbReference>
<keyword evidence="5" id="KW-0813">Transport</keyword>
<protein>
    <recommendedName>
        <fullName evidence="4">Outer-membrane lipoprotein LolB</fullName>
    </recommendedName>
</protein>
<evidence type="ECO:0000256" key="5">
    <source>
        <dbReference type="ARBA" id="ARBA00022448"/>
    </source>
</evidence>
<evidence type="ECO:0000313" key="13">
    <source>
        <dbReference type="EMBL" id="MFC3120592.1"/>
    </source>
</evidence>
<keyword evidence="12 13" id="KW-0449">Lipoprotein</keyword>
<evidence type="ECO:0000256" key="12">
    <source>
        <dbReference type="ARBA" id="ARBA00023288"/>
    </source>
</evidence>
<evidence type="ECO:0000256" key="1">
    <source>
        <dbReference type="ARBA" id="ARBA00004459"/>
    </source>
</evidence>
<evidence type="ECO:0000256" key="11">
    <source>
        <dbReference type="ARBA" id="ARBA00023237"/>
    </source>
</evidence>
<comment type="caution">
    <text evidence="13">The sequence shown here is derived from an EMBL/GenBank/DDBJ whole genome shotgun (WGS) entry which is preliminary data.</text>
</comment>
<dbReference type="Gene3D" id="2.50.20.10">
    <property type="entry name" value="Lipoprotein localisation LolA/LolB/LppX"/>
    <property type="match status" value="1"/>
</dbReference>
<evidence type="ECO:0000313" key="14">
    <source>
        <dbReference type="Proteomes" id="UP001595478"/>
    </source>
</evidence>
<evidence type="ECO:0000256" key="8">
    <source>
        <dbReference type="ARBA" id="ARBA00023136"/>
    </source>
</evidence>
<comment type="similarity">
    <text evidence="2">Belongs to the LolB family.</text>
</comment>
<evidence type="ECO:0000256" key="4">
    <source>
        <dbReference type="ARBA" id="ARBA00016202"/>
    </source>
</evidence>
<name>A0ABV7FP27_9ALTE</name>
<evidence type="ECO:0000256" key="9">
    <source>
        <dbReference type="ARBA" id="ARBA00023139"/>
    </source>
</evidence>
<sequence length="188" mass="21024">MWLTACAIKPEVSETSPVIANQSLPDAWKLSGKLAVITPEERKSAYLSWQQKNQTFDMALTTIVGSSVANMSFDGNIAILEADGKKWQDVSPDKLIENTTSWSIPVSSIAVWMSGQSEPRDSVSFYENGLIKSLIPSCIGCEVWQITYNSYRQYSVAKHNLVLPHKLTLKNSSKQTQVIIRIDKWQAE</sequence>